<dbReference type="Gene3D" id="1.10.10.10">
    <property type="entry name" value="Winged helix-like DNA-binding domain superfamily/Winged helix DNA-binding domain"/>
    <property type="match status" value="1"/>
</dbReference>
<dbReference type="PANTHER" id="PTHR33221">
    <property type="entry name" value="WINGED HELIX-TURN-HELIX TRANSCRIPTIONAL REGULATOR, RRF2 FAMILY"/>
    <property type="match status" value="1"/>
</dbReference>
<evidence type="ECO:0000313" key="2">
    <source>
        <dbReference type="Proteomes" id="UP000094609"/>
    </source>
</evidence>
<proteinExistence type="predicted"/>
<name>A0A1D7TKL5_9BACT</name>
<dbReference type="PROSITE" id="PS51197">
    <property type="entry name" value="HTH_RRF2_2"/>
    <property type="match status" value="1"/>
</dbReference>
<dbReference type="GO" id="GO:0003700">
    <property type="term" value="F:DNA-binding transcription factor activity"/>
    <property type="evidence" value="ECO:0007669"/>
    <property type="project" value="TreeGrafter"/>
</dbReference>
<dbReference type="Pfam" id="PF02082">
    <property type="entry name" value="Rrf2"/>
    <property type="match status" value="1"/>
</dbReference>
<evidence type="ECO:0000313" key="1">
    <source>
        <dbReference type="EMBL" id="AOO65490.1"/>
    </source>
</evidence>
<dbReference type="Proteomes" id="UP000094609">
    <property type="component" value="Chromosome"/>
</dbReference>
<dbReference type="SUPFAM" id="SSF46785">
    <property type="entry name" value="Winged helix' DNA-binding domain"/>
    <property type="match status" value="1"/>
</dbReference>
<sequence length="134" mass="14836">MLLTKASEYALLSLILISQKNTPQDVDTLSSQLGISKSFLAKILQALAKENILSSFKGAHGGFLLAKKPEELTLKMIVECAEKKQTMVFECSPSTQKCPGGKGTYCRVWPILNKLQTKIDLFLDTMTLKDIIEI</sequence>
<accession>A0A1D7TKL5</accession>
<keyword evidence="2" id="KW-1185">Reference proteome</keyword>
<dbReference type="PATRIC" id="fig|1193502.14.peg.1745"/>
<dbReference type="AlphaFoldDB" id="A0A1D7TKL5"/>
<dbReference type="EMBL" id="CP017111">
    <property type="protein sequence ID" value="AOO65490.1"/>
    <property type="molecule type" value="Genomic_DNA"/>
</dbReference>
<dbReference type="NCBIfam" id="TIGR00738">
    <property type="entry name" value="rrf2_super"/>
    <property type="match status" value="1"/>
</dbReference>
<dbReference type="PANTHER" id="PTHR33221:SF2">
    <property type="entry name" value="TRANSCRIPTIONAL REGULATOR"/>
    <property type="match status" value="1"/>
</dbReference>
<protein>
    <submittedName>
        <fullName evidence="1">Rrf2 family transcriptional regulator</fullName>
    </submittedName>
</protein>
<dbReference type="InterPro" id="IPR000944">
    <property type="entry name" value="Tscrpt_reg_Rrf2"/>
</dbReference>
<organism evidence="1 2">
    <name type="scientific">Sulfurospirillum halorespirans DSM 13726</name>
    <dbReference type="NCBI Taxonomy" id="1193502"/>
    <lineage>
        <taxon>Bacteria</taxon>
        <taxon>Pseudomonadati</taxon>
        <taxon>Campylobacterota</taxon>
        <taxon>Epsilonproteobacteria</taxon>
        <taxon>Campylobacterales</taxon>
        <taxon>Sulfurospirillaceae</taxon>
        <taxon>Sulfurospirillum</taxon>
    </lineage>
</organism>
<dbReference type="STRING" id="1193502.SHALO_1719"/>
<gene>
    <name evidence="1" type="ORF">SHALO_1719</name>
</gene>
<reference evidence="2" key="1">
    <citation type="submission" date="2016-08" db="EMBL/GenBank/DDBJ databases">
        <title>Complete genome sequence of the organohalide-respiring Epsilonproteobacterium Sulfurospirillum halorespirans.</title>
        <authorList>
            <person name="Goris T."/>
            <person name="Zimmermann J."/>
            <person name="Schenz B."/>
            <person name="Lemos M."/>
            <person name="Hackermueller J."/>
            <person name="Diekert G."/>
        </authorList>
    </citation>
    <scope>NUCLEOTIDE SEQUENCE [LARGE SCALE GENOMIC DNA]</scope>
    <source>
        <strain>DSM 13726</strain>
        <strain evidence="2">PCE-M2</strain>
    </source>
</reference>
<dbReference type="InterPro" id="IPR036388">
    <property type="entry name" value="WH-like_DNA-bd_sf"/>
</dbReference>
<dbReference type="GO" id="GO:0005829">
    <property type="term" value="C:cytosol"/>
    <property type="evidence" value="ECO:0007669"/>
    <property type="project" value="TreeGrafter"/>
</dbReference>
<dbReference type="KEGG" id="shal:SHALO_1719"/>
<dbReference type="RefSeq" id="WP_069478175.1">
    <property type="nucleotide sequence ID" value="NZ_CP017111.1"/>
</dbReference>
<dbReference type="InterPro" id="IPR036390">
    <property type="entry name" value="WH_DNA-bd_sf"/>
</dbReference>